<evidence type="ECO:0000259" key="2">
    <source>
        <dbReference type="Pfam" id="PF00248"/>
    </source>
</evidence>
<proteinExistence type="predicted"/>
<feature type="compositionally biased region" description="Polar residues" evidence="1">
    <location>
        <begin position="284"/>
        <end position="294"/>
    </location>
</feature>
<reference evidence="3 4" key="1">
    <citation type="submission" date="2018-08" db="EMBL/GenBank/DDBJ databases">
        <title>Genomic Encyclopedia of Archaeal and Bacterial Type Strains, Phase II (KMG-II): from individual species to whole genera.</title>
        <authorList>
            <person name="Goeker M."/>
        </authorList>
    </citation>
    <scope>NUCLEOTIDE SEQUENCE [LARGE SCALE GENOMIC DNA]</scope>
    <source>
        <strain evidence="3 4">DSM 45791</strain>
    </source>
</reference>
<dbReference type="InterPro" id="IPR023210">
    <property type="entry name" value="NADP_OxRdtase_dom"/>
</dbReference>
<comment type="caution">
    <text evidence="3">The sequence shown here is derived from an EMBL/GenBank/DDBJ whole genome shotgun (WGS) entry which is preliminary data.</text>
</comment>
<protein>
    <submittedName>
        <fullName evidence="3">Aryl-alcohol dehydrogenase-like predicted oxidoreductase</fullName>
    </submittedName>
</protein>
<keyword evidence="4" id="KW-1185">Reference proteome</keyword>
<feature type="domain" description="NADP-dependent oxidoreductase" evidence="2">
    <location>
        <begin position="21"/>
        <end position="147"/>
    </location>
</feature>
<dbReference type="Pfam" id="PF00248">
    <property type="entry name" value="Aldo_ket_red"/>
    <property type="match status" value="1"/>
</dbReference>
<dbReference type="SUPFAM" id="SSF51430">
    <property type="entry name" value="NAD(P)-linked oxidoreductase"/>
    <property type="match status" value="1"/>
</dbReference>
<organism evidence="3 4">
    <name type="scientific">Kutzneria buriramensis</name>
    <dbReference type="NCBI Taxonomy" id="1045776"/>
    <lineage>
        <taxon>Bacteria</taxon>
        <taxon>Bacillati</taxon>
        <taxon>Actinomycetota</taxon>
        <taxon>Actinomycetes</taxon>
        <taxon>Pseudonocardiales</taxon>
        <taxon>Pseudonocardiaceae</taxon>
        <taxon>Kutzneria</taxon>
    </lineage>
</organism>
<dbReference type="Proteomes" id="UP000256269">
    <property type="component" value="Unassembled WGS sequence"/>
</dbReference>
<evidence type="ECO:0000313" key="4">
    <source>
        <dbReference type="Proteomes" id="UP000256269"/>
    </source>
</evidence>
<accession>A0A3E0HEF0</accession>
<dbReference type="AlphaFoldDB" id="A0A3E0HEF0"/>
<evidence type="ECO:0000313" key="3">
    <source>
        <dbReference type="EMBL" id="REH43590.1"/>
    </source>
</evidence>
<gene>
    <name evidence="3" type="ORF">BCF44_109133</name>
</gene>
<dbReference type="EMBL" id="QUNO01000009">
    <property type="protein sequence ID" value="REH43590.1"/>
    <property type="molecule type" value="Genomic_DNA"/>
</dbReference>
<evidence type="ECO:0000256" key="1">
    <source>
        <dbReference type="SAM" id="MobiDB-lite"/>
    </source>
</evidence>
<sequence>MTDSPAVTHSGEVDGEALPHIALGTRRMSGHFDGVVVRDRDAAAASRLMRAARLLGVDLFDTSPVHARGFAEADLGRAHGAAAARIWTKVGTDVGGVLPRPDYSIAGMLATLRNSCRRLRRPSVECVFVHHPPADVLASLDWLRLHELALLSELTSEVGVSIRADDEADLLLDLPTPMPVMVPAATLHRRPHLAASLSDAGHRLVVSELFAGGAALKGIPAERRIRLIRHVFGVTVSRHRPWAVVLSPRTPRQLDEYAGCVRQVNGKRAGLPVRTGSDLENRRVSSTLTATRRW</sequence>
<name>A0A3E0HEF0_9PSEU</name>
<feature type="region of interest" description="Disordered" evidence="1">
    <location>
        <begin position="272"/>
        <end position="294"/>
    </location>
</feature>
<dbReference type="Gene3D" id="3.20.20.100">
    <property type="entry name" value="NADP-dependent oxidoreductase domain"/>
    <property type="match status" value="1"/>
</dbReference>
<dbReference type="InterPro" id="IPR036812">
    <property type="entry name" value="NAD(P)_OxRdtase_dom_sf"/>
</dbReference>